<dbReference type="PANTHER" id="PTHR11953">
    <property type="entry name" value="EXOSOME COMPLEX COMPONENT"/>
    <property type="match status" value="1"/>
</dbReference>
<keyword evidence="5" id="KW-0698">rRNA processing</keyword>
<reference evidence="10 11" key="1">
    <citation type="submission" date="2016-08" db="EMBL/GenBank/DDBJ databases">
        <title>Draft genome sequence of allopolyploid Zygosaccharomyces rouxii.</title>
        <authorList>
            <person name="Watanabe J."/>
            <person name="Uehara K."/>
            <person name="Mogi Y."/>
            <person name="Tsukioka Y."/>
        </authorList>
    </citation>
    <scope>NUCLEOTIDE SEQUENCE [LARGE SCALE GENOMIC DNA]</scope>
    <source>
        <strain evidence="10 11">NBRC 110957</strain>
    </source>
</reference>
<comment type="similarity">
    <text evidence="3">Belongs to the RNase PH family.</text>
</comment>
<dbReference type="SUPFAM" id="SSF54211">
    <property type="entry name" value="Ribosomal protein S5 domain 2-like"/>
    <property type="match status" value="1"/>
</dbReference>
<comment type="caution">
    <text evidence="10">The sequence shown here is derived from an EMBL/GenBank/DDBJ whole genome shotgun (WGS) entry which is preliminary data.</text>
</comment>
<dbReference type="InterPro" id="IPR001247">
    <property type="entry name" value="ExoRNase_PH_dom1"/>
</dbReference>
<dbReference type="GO" id="GO:0000467">
    <property type="term" value="P:exonucleolytic trimming to generate mature 3'-end of 5.8S rRNA from tricistronic rRNA transcript (SSU-rRNA, 5.8S rRNA, LSU-rRNA)"/>
    <property type="evidence" value="ECO:0007669"/>
    <property type="project" value="UniProtKB-ARBA"/>
</dbReference>
<dbReference type="GO" id="GO:0071051">
    <property type="term" value="P:poly(A)-dependent snoRNA 3'-end processing"/>
    <property type="evidence" value="ECO:0007669"/>
    <property type="project" value="TreeGrafter"/>
</dbReference>
<feature type="domain" description="Exoribonuclease phosphorolytic" evidence="9">
    <location>
        <begin position="41"/>
        <end position="176"/>
    </location>
</feature>
<dbReference type="InterPro" id="IPR027408">
    <property type="entry name" value="PNPase/RNase_PH_dom_sf"/>
</dbReference>
<gene>
    <name evidence="10" type="ORF">ZYGR_0AY00620</name>
</gene>
<keyword evidence="6" id="KW-0271">Exosome</keyword>
<evidence type="ECO:0000256" key="3">
    <source>
        <dbReference type="ARBA" id="ARBA00006678"/>
    </source>
</evidence>
<dbReference type="GO" id="GO:0000176">
    <property type="term" value="C:nuclear exosome (RNase complex)"/>
    <property type="evidence" value="ECO:0007669"/>
    <property type="project" value="UniProtKB-ARBA"/>
</dbReference>
<keyword evidence="4" id="KW-0963">Cytoplasm</keyword>
<accession>A0A1Q3AJ36</accession>
<dbReference type="Pfam" id="PF01138">
    <property type="entry name" value="RNase_PH"/>
    <property type="match status" value="1"/>
</dbReference>
<dbReference type="GO" id="GO:0071038">
    <property type="term" value="P:TRAMP-dependent tRNA surveillance pathway"/>
    <property type="evidence" value="ECO:0007669"/>
    <property type="project" value="UniProtKB-ARBA"/>
</dbReference>
<dbReference type="Proteomes" id="UP000187013">
    <property type="component" value="Unassembled WGS sequence"/>
</dbReference>
<dbReference type="InterPro" id="IPR020568">
    <property type="entry name" value="Ribosomal_Su5_D2-typ_SF"/>
</dbReference>
<dbReference type="InterPro" id="IPR050080">
    <property type="entry name" value="RNase_PH"/>
</dbReference>
<dbReference type="GO" id="GO:0003723">
    <property type="term" value="F:RNA binding"/>
    <property type="evidence" value="ECO:0007669"/>
    <property type="project" value="UniProtKB-KW"/>
</dbReference>
<dbReference type="OrthoDB" id="2504340at2759"/>
<dbReference type="GO" id="GO:0000177">
    <property type="term" value="C:cytoplasmic exosome (RNase complex)"/>
    <property type="evidence" value="ECO:0007669"/>
    <property type="project" value="TreeGrafter"/>
</dbReference>
<proteinExistence type="inferred from homology"/>
<evidence type="ECO:0000256" key="1">
    <source>
        <dbReference type="ARBA" id="ARBA00004123"/>
    </source>
</evidence>
<sequence>MMNVQDRRRILGPANAKPIAFSVPAKDVEESSKKAGNEHLVSMHTGLIENCNGSSLVEVKDTTVLLHQSSLITSVYGPRALRGSFTSNASLSIQLENGSLEKYSNSQLKEVSNFLTGIFNSVVNRERYPKSGIDIFLYLTYDKDLSSDESKMGHLSSIIPYCITGITLALVDAGIEVLDMASAGVHDGNVFAFLKNGQEVAGFWKDDGECDDIMNSLEPCRTEYFRYRELMVRHLMEKQASKV</sequence>
<dbReference type="GO" id="GO:0071028">
    <property type="term" value="P:nuclear mRNA surveillance"/>
    <property type="evidence" value="ECO:0007669"/>
    <property type="project" value="TreeGrafter"/>
</dbReference>
<evidence type="ECO:0000256" key="4">
    <source>
        <dbReference type="ARBA" id="ARBA00022490"/>
    </source>
</evidence>
<evidence type="ECO:0000256" key="5">
    <source>
        <dbReference type="ARBA" id="ARBA00022552"/>
    </source>
</evidence>
<dbReference type="PANTHER" id="PTHR11953:SF2">
    <property type="entry name" value="EXOSOME COMPLEX COMPONENT MTR3"/>
    <property type="match status" value="1"/>
</dbReference>
<dbReference type="GO" id="GO:0034475">
    <property type="term" value="P:U4 snRNA 3'-end processing"/>
    <property type="evidence" value="ECO:0007669"/>
    <property type="project" value="TreeGrafter"/>
</dbReference>
<dbReference type="GO" id="GO:0016075">
    <property type="term" value="P:rRNA catabolic process"/>
    <property type="evidence" value="ECO:0007669"/>
    <property type="project" value="TreeGrafter"/>
</dbReference>
<dbReference type="AlphaFoldDB" id="A0A1Q3AJ36"/>
<evidence type="ECO:0000256" key="7">
    <source>
        <dbReference type="ARBA" id="ARBA00022884"/>
    </source>
</evidence>
<name>A0A1Q3AJ36_ZYGRO</name>
<evidence type="ECO:0000256" key="6">
    <source>
        <dbReference type="ARBA" id="ARBA00022835"/>
    </source>
</evidence>
<evidence type="ECO:0000313" key="10">
    <source>
        <dbReference type="EMBL" id="GAV55670.1"/>
    </source>
</evidence>
<evidence type="ECO:0000313" key="11">
    <source>
        <dbReference type="Proteomes" id="UP000187013"/>
    </source>
</evidence>
<keyword evidence="7" id="KW-0694">RNA-binding</keyword>
<protein>
    <recommendedName>
        <fullName evidence="9">Exoribonuclease phosphorolytic domain-containing protein</fullName>
    </recommendedName>
</protein>
<keyword evidence="8" id="KW-0539">Nucleus</keyword>
<comment type="subcellular location">
    <subcellularLocation>
        <location evidence="2">Cytoplasm</location>
    </subcellularLocation>
    <subcellularLocation>
        <location evidence="1">Nucleus</location>
    </subcellularLocation>
</comment>
<evidence type="ECO:0000256" key="2">
    <source>
        <dbReference type="ARBA" id="ARBA00004496"/>
    </source>
</evidence>
<dbReference type="EMBL" id="BDGX01000051">
    <property type="protein sequence ID" value="GAV55670.1"/>
    <property type="molecule type" value="Genomic_DNA"/>
</dbReference>
<evidence type="ECO:0000259" key="9">
    <source>
        <dbReference type="Pfam" id="PF01138"/>
    </source>
</evidence>
<evidence type="ECO:0000256" key="8">
    <source>
        <dbReference type="ARBA" id="ARBA00023242"/>
    </source>
</evidence>
<dbReference type="Gene3D" id="3.30.230.70">
    <property type="entry name" value="GHMP Kinase, N-terminal domain"/>
    <property type="match status" value="1"/>
</dbReference>
<organism evidence="10 11">
    <name type="scientific">Zygosaccharomyces rouxii</name>
    <dbReference type="NCBI Taxonomy" id="4956"/>
    <lineage>
        <taxon>Eukaryota</taxon>
        <taxon>Fungi</taxon>
        <taxon>Dikarya</taxon>
        <taxon>Ascomycota</taxon>
        <taxon>Saccharomycotina</taxon>
        <taxon>Saccharomycetes</taxon>
        <taxon>Saccharomycetales</taxon>
        <taxon>Saccharomycetaceae</taxon>
        <taxon>Zygosaccharomyces</taxon>
    </lineage>
</organism>
<dbReference type="GO" id="GO:0005730">
    <property type="term" value="C:nucleolus"/>
    <property type="evidence" value="ECO:0007669"/>
    <property type="project" value="UniProtKB-SubCell"/>
</dbReference>